<accession>A0A929KZA3</accession>
<name>A0A929KZA3_9SPHI</name>
<keyword evidence="2" id="KW-1185">Reference proteome</keyword>
<evidence type="ECO:0000313" key="2">
    <source>
        <dbReference type="Proteomes" id="UP000622475"/>
    </source>
</evidence>
<protein>
    <recommendedName>
        <fullName evidence="3">von Willebrand factor type A domain-containing protein</fullName>
    </recommendedName>
</protein>
<dbReference type="AlphaFoldDB" id="A0A929KZA3"/>
<sequence>MKIKLIIILLLNLIILSSLKCRKDTTPEPVPDKTVEGLFLGVVGFNSTVYPKAMNNNITATYSAIDGLLNTVDQTALCYGVKTAIEQLKTLNSTQTLDQAFIVSFTDGLDNVSANFFTNVGQGAVIPYTADLLRNTSISNKPIKSYTIGFKGNGAVIDADLSYLAVNGQYLQANSSNINSIFQSIAQSLIATSQNISIVTNNVEIFASSPKYFRITFNTYSTPEFTGASTPFTIFAQMTNIDKKSPVFKVTSAKSSSVKFIGDDGTPISGTISTIISGGKPVEKATIPLENLSITSSNGQNLFVKDLSLSYKYNQNDYETDIEDTKGVKSIAKNVGVVLVLDCSTSLGNQFVPMKESSKKFIETLVNSVK</sequence>
<evidence type="ECO:0000313" key="1">
    <source>
        <dbReference type="EMBL" id="MBE9662693.1"/>
    </source>
</evidence>
<organism evidence="1 2">
    <name type="scientific">Mucilaginibacter myungsuensis</name>
    <dbReference type="NCBI Taxonomy" id="649104"/>
    <lineage>
        <taxon>Bacteria</taxon>
        <taxon>Pseudomonadati</taxon>
        <taxon>Bacteroidota</taxon>
        <taxon>Sphingobacteriia</taxon>
        <taxon>Sphingobacteriales</taxon>
        <taxon>Sphingobacteriaceae</taxon>
        <taxon>Mucilaginibacter</taxon>
    </lineage>
</organism>
<dbReference type="SUPFAM" id="SSF53300">
    <property type="entry name" value="vWA-like"/>
    <property type="match status" value="1"/>
</dbReference>
<dbReference type="Proteomes" id="UP000622475">
    <property type="component" value="Unassembled WGS sequence"/>
</dbReference>
<evidence type="ECO:0008006" key="3">
    <source>
        <dbReference type="Google" id="ProtNLM"/>
    </source>
</evidence>
<dbReference type="EMBL" id="JADFFL010000004">
    <property type="protein sequence ID" value="MBE9662693.1"/>
    <property type="molecule type" value="Genomic_DNA"/>
</dbReference>
<dbReference type="Gene3D" id="3.40.50.410">
    <property type="entry name" value="von Willebrand factor, type A domain"/>
    <property type="match status" value="1"/>
</dbReference>
<comment type="caution">
    <text evidence="1">The sequence shown here is derived from an EMBL/GenBank/DDBJ whole genome shotgun (WGS) entry which is preliminary data.</text>
</comment>
<proteinExistence type="predicted"/>
<reference evidence="1" key="1">
    <citation type="submission" date="2020-10" db="EMBL/GenBank/DDBJ databases">
        <title>Mucilaginibacter mali sp. nov., isolated from rhizosphere soil of apple orchard.</title>
        <authorList>
            <person name="Lee J.-S."/>
            <person name="Kim H.S."/>
            <person name="Kim J.-S."/>
        </authorList>
    </citation>
    <scope>NUCLEOTIDE SEQUENCE</scope>
    <source>
        <strain evidence="1">KCTC 22746</strain>
    </source>
</reference>
<dbReference type="InterPro" id="IPR036465">
    <property type="entry name" value="vWFA_dom_sf"/>
</dbReference>
<dbReference type="RefSeq" id="WP_194111904.1">
    <property type="nucleotide sequence ID" value="NZ_JADFFL010000004.1"/>
</dbReference>
<gene>
    <name evidence="1" type="ORF">IRJ16_12440</name>
</gene>